<dbReference type="Proteomes" id="UP001241110">
    <property type="component" value="Unassembled WGS sequence"/>
</dbReference>
<feature type="region of interest" description="Disordered" evidence="1">
    <location>
        <begin position="1"/>
        <end position="75"/>
    </location>
</feature>
<sequence>MMRHGPAKPGTGNKIITVSTNEQDKPAIKLAVDNEFTTEEGRDKIHAQVNGTSTDNQKQKENSKKKKQEKPDSEKKAPIVILWEAMQKRWYFRRNIIKQEIEYCRTNDEHRKYTSANISQITVDLKQAGHQFPGGDIEHLLNSDFVQDYNPVKQWITSLPTWDGKEDYIEHLASFVKAEHQKAFNKHFKMTLVRMLACSLGRCFNKQCFTLVGKQNDGKSTFLRFLCPPELSDYITENIDPRDKDGIAALCQNFMINLDELAMLGISTINNIKALFSLDKVKYRPPYAKKPETLPRIANFVGSTNSESFLTDETGSVRWLCFKIKKIDFQYYTQCDIRKVYSQAYALLNEGFDYNLSQKDVEENHRRNQAFEHTTSEYELILKHVTPAKKDKEKFKMASDIRKHLDLVAPTIREKSDIGIGKALKKAGFEKKPLKKAGQVIYGYYVELT</sequence>
<evidence type="ECO:0000313" key="3">
    <source>
        <dbReference type="EMBL" id="MDJ1481882.1"/>
    </source>
</evidence>
<dbReference type="Pfam" id="PF05272">
    <property type="entry name" value="VapE-like_dom"/>
    <property type="match status" value="1"/>
</dbReference>
<accession>A0AAE3QM52</accession>
<dbReference type="EMBL" id="JASJOS010000006">
    <property type="protein sequence ID" value="MDJ1481882.1"/>
    <property type="molecule type" value="Genomic_DNA"/>
</dbReference>
<dbReference type="InterPro" id="IPR007936">
    <property type="entry name" value="VapE-like_dom"/>
</dbReference>
<proteinExistence type="predicted"/>
<dbReference type="Gene3D" id="3.40.50.300">
    <property type="entry name" value="P-loop containing nucleotide triphosphate hydrolases"/>
    <property type="match status" value="1"/>
</dbReference>
<name>A0AAE3QM52_9BACT</name>
<gene>
    <name evidence="3" type="ORF">QNI16_15380</name>
</gene>
<dbReference type="InterPro" id="IPR027417">
    <property type="entry name" value="P-loop_NTPase"/>
</dbReference>
<protein>
    <submittedName>
        <fullName evidence="3">VapE family protein</fullName>
    </submittedName>
</protein>
<evidence type="ECO:0000313" key="4">
    <source>
        <dbReference type="Proteomes" id="UP001241110"/>
    </source>
</evidence>
<evidence type="ECO:0000256" key="1">
    <source>
        <dbReference type="SAM" id="MobiDB-lite"/>
    </source>
</evidence>
<evidence type="ECO:0000259" key="2">
    <source>
        <dbReference type="Pfam" id="PF05272"/>
    </source>
</evidence>
<organism evidence="3 4">
    <name type="scientific">Xanthocytophaga flava</name>
    <dbReference type="NCBI Taxonomy" id="3048013"/>
    <lineage>
        <taxon>Bacteria</taxon>
        <taxon>Pseudomonadati</taxon>
        <taxon>Bacteroidota</taxon>
        <taxon>Cytophagia</taxon>
        <taxon>Cytophagales</taxon>
        <taxon>Rhodocytophagaceae</taxon>
        <taxon>Xanthocytophaga</taxon>
    </lineage>
</organism>
<feature type="domain" description="Virulence-associated protein E-like" evidence="2">
    <location>
        <begin position="158"/>
        <end position="372"/>
    </location>
</feature>
<dbReference type="RefSeq" id="WP_313980270.1">
    <property type="nucleotide sequence ID" value="NZ_JASJOS010000006.1"/>
</dbReference>
<comment type="caution">
    <text evidence="3">The sequence shown here is derived from an EMBL/GenBank/DDBJ whole genome shotgun (WGS) entry which is preliminary data.</text>
</comment>
<reference evidence="3" key="1">
    <citation type="submission" date="2023-05" db="EMBL/GenBank/DDBJ databases">
        <authorList>
            <person name="Zhang X."/>
        </authorList>
    </citation>
    <scope>NUCLEOTIDE SEQUENCE</scope>
    <source>
        <strain evidence="3">YF14B1</strain>
    </source>
</reference>
<dbReference type="PANTHER" id="PTHR34985:SF1">
    <property type="entry name" value="SLR0554 PROTEIN"/>
    <property type="match status" value="1"/>
</dbReference>
<dbReference type="PANTHER" id="PTHR34985">
    <property type="entry name" value="SLR0554 PROTEIN"/>
    <property type="match status" value="1"/>
</dbReference>
<dbReference type="AlphaFoldDB" id="A0AAE3QM52"/>